<dbReference type="Pfam" id="PF09375">
    <property type="entry name" value="Peptidase_M75"/>
    <property type="match status" value="1"/>
</dbReference>
<dbReference type="RefSeq" id="WP_309828884.1">
    <property type="nucleotide sequence ID" value="NZ_JAVIZX010000001.1"/>
</dbReference>
<organism evidence="5 6">
    <name type="scientific">Paracidovorax wautersii</name>
    <dbReference type="NCBI Taxonomy" id="1177982"/>
    <lineage>
        <taxon>Bacteria</taxon>
        <taxon>Pseudomonadati</taxon>
        <taxon>Pseudomonadota</taxon>
        <taxon>Betaproteobacteria</taxon>
        <taxon>Burkholderiales</taxon>
        <taxon>Comamonadaceae</taxon>
        <taxon>Paracidovorax</taxon>
    </lineage>
</organism>
<protein>
    <submittedName>
        <fullName evidence="5">Lipoprotein</fullName>
    </submittedName>
</protein>
<dbReference type="EMBL" id="JAVIZX010000001">
    <property type="protein sequence ID" value="MDR6214610.1"/>
    <property type="molecule type" value="Genomic_DNA"/>
</dbReference>
<feature type="domain" description="Imelysin-like" evidence="4">
    <location>
        <begin position="59"/>
        <end position="350"/>
    </location>
</feature>
<dbReference type="InterPro" id="IPR034984">
    <property type="entry name" value="Imelysin-like_IPPA"/>
</dbReference>
<evidence type="ECO:0000313" key="6">
    <source>
        <dbReference type="Proteomes" id="UP001267710"/>
    </source>
</evidence>
<dbReference type="InterPro" id="IPR038352">
    <property type="entry name" value="Imelysin_sf"/>
</dbReference>
<dbReference type="CDD" id="cd14659">
    <property type="entry name" value="Imelysin-like_IPPA"/>
    <property type="match status" value="1"/>
</dbReference>
<keyword evidence="5" id="KW-0449">Lipoprotein</keyword>
<gene>
    <name evidence="5" type="ORF">QE399_002299</name>
</gene>
<sequence>MTVVPSPSAVRRLGCAALWAAGALLAPLANAQSQWRQDAVPFYDTTHALQGLYAHWGQPRSADFAQVSQALPAALRALCAAPAAQPEAALGDARTAWQKAMLAWESLSAVAVGPVVSRRAQRQIDFAPTRPQLIERAIKTQPQGAKAFERVGTPAKGLPALEWLLWTQPVRPASPACSYAVEVALDVEREALALQAAFKEASTTDWGAEDEQERSTQAMGEFINQWVGGIERLRWAHMEKPLRAAKGTRAPDYPRAASALTAEAWTAEWSTLRTLAVLPAEAAVPAPGQALVPLETYLRGRGLNPLADRLVKTTQDIDSAFSALTRAGQNNGTQVQQVAKALSALKRLAEAEIAPALQVSIGFSDADGD</sequence>
<dbReference type="Proteomes" id="UP001267710">
    <property type="component" value="Unassembled WGS sequence"/>
</dbReference>
<evidence type="ECO:0000259" key="4">
    <source>
        <dbReference type="Pfam" id="PF09375"/>
    </source>
</evidence>
<evidence type="ECO:0000313" key="5">
    <source>
        <dbReference type="EMBL" id="MDR6214610.1"/>
    </source>
</evidence>
<dbReference type="InterPro" id="IPR018976">
    <property type="entry name" value="Imelysin-like"/>
</dbReference>
<feature type="chain" id="PRO_5046667084" evidence="3">
    <location>
        <begin position="32"/>
        <end position="369"/>
    </location>
</feature>
<comment type="caution">
    <text evidence="5">The sequence shown here is derived from an EMBL/GenBank/DDBJ whole genome shotgun (WGS) entry which is preliminary data.</text>
</comment>
<proteinExistence type="predicted"/>
<evidence type="ECO:0000256" key="2">
    <source>
        <dbReference type="ARBA" id="ARBA00022729"/>
    </source>
</evidence>
<keyword evidence="6" id="KW-1185">Reference proteome</keyword>
<comment type="subcellular location">
    <subcellularLocation>
        <location evidence="1">Cell envelope</location>
    </subcellularLocation>
</comment>
<reference evidence="5 6" key="1">
    <citation type="submission" date="2023-08" db="EMBL/GenBank/DDBJ databases">
        <title>Functional and genomic diversity of the sorghum phyllosphere microbiome.</title>
        <authorList>
            <person name="Shade A."/>
        </authorList>
    </citation>
    <scope>NUCLEOTIDE SEQUENCE [LARGE SCALE GENOMIC DNA]</scope>
    <source>
        <strain evidence="5 6">SORGH_AS_0335</strain>
    </source>
</reference>
<keyword evidence="2 3" id="KW-0732">Signal</keyword>
<dbReference type="Gene3D" id="1.20.1420.20">
    <property type="entry name" value="M75 peptidase, HXXE motif"/>
    <property type="match status" value="1"/>
</dbReference>
<name>A0ABU1IBW2_9BURK</name>
<feature type="signal peptide" evidence="3">
    <location>
        <begin position="1"/>
        <end position="31"/>
    </location>
</feature>
<accession>A0ABU1IBW2</accession>
<evidence type="ECO:0000256" key="3">
    <source>
        <dbReference type="SAM" id="SignalP"/>
    </source>
</evidence>
<evidence type="ECO:0000256" key="1">
    <source>
        <dbReference type="ARBA" id="ARBA00004196"/>
    </source>
</evidence>